<dbReference type="Pfam" id="PF17650">
    <property type="entry name" value="RACo_linker"/>
    <property type="match status" value="1"/>
</dbReference>
<dbReference type="InterPro" id="IPR037010">
    <property type="entry name" value="VitB12-dep_Met_synth_activ_sf"/>
</dbReference>
<name>A0A0F5PMD1_9THEO</name>
<comment type="caution">
    <text evidence="2">The sequence shown here is derived from an EMBL/GenBank/DDBJ whole genome shotgun (WGS) entry which is preliminary data.</text>
</comment>
<dbReference type="CDD" id="cd00207">
    <property type="entry name" value="fer2"/>
    <property type="match status" value="1"/>
</dbReference>
<dbReference type="Pfam" id="PF17651">
    <property type="entry name" value="Raco_middle"/>
    <property type="match status" value="1"/>
</dbReference>
<dbReference type="Gene3D" id="3.30.420.480">
    <property type="entry name" value="Domain of unknown function (DUF4445)"/>
    <property type="match status" value="1"/>
</dbReference>
<dbReference type="SUPFAM" id="SSF54292">
    <property type="entry name" value="2Fe-2S ferredoxin-like"/>
    <property type="match status" value="1"/>
</dbReference>
<evidence type="ECO:0000313" key="2">
    <source>
        <dbReference type="EMBL" id="KKC29827.1"/>
    </source>
</evidence>
<dbReference type="PANTHER" id="PTHR42895">
    <property type="entry name" value="IRON-SULFUR CLUSTER-BINDING PROTEIN-RELATED"/>
    <property type="match status" value="1"/>
</dbReference>
<evidence type="ECO:0000259" key="1">
    <source>
        <dbReference type="PROSITE" id="PS51085"/>
    </source>
</evidence>
<dbReference type="InterPro" id="IPR036010">
    <property type="entry name" value="2Fe-2S_ferredoxin-like_sf"/>
</dbReference>
<dbReference type="InterPro" id="IPR052911">
    <property type="entry name" value="Corrinoid_activation_enz"/>
</dbReference>
<dbReference type="AlphaFoldDB" id="A0A0F5PMD1"/>
<reference evidence="3" key="3">
    <citation type="submission" date="2015-02" db="EMBL/GenBank/DDBJ databases">
        <title>Genome analysis of three genomes within the thermophilic hydrogenogenic bacterial species Caldanaerobacter subterraneus.</title>
        <authorList>
            <person name="Sant'Anna F.H."/>
            <person name="Lebedinsky A."/>
            <person name="Sokolova T."/>
            <person name="Robb F.T."/>
            <person name="Gonzalez J.M."/>
        </authorList>
    </citation>
    <scope>NUCLEOTIDE SEQUENCE [LARGE SCALE GENOMIC DNA]</scope>
    <source>
        <strain evidence="3">DSM 12653</strain>
    </source>
</reference>
<evidence type="ECO:0000313" key="3">
    <source>
        <dbReference type="Proteomes" id="UP000010146"/>
    </source>
</evidence>
<organism evidence="2 3">
    <name type="scientific">Caldanaerobacter subterraneus subsp. pacificus DSM 12653</name>
    <dbReference type="NCBI Taxonomy" id="391606"/>
    <lineage>
        <taxon>Bacteria</taxon>
        <taxon>Bacillati</taxon>
        <taxon>Bacillota</taxon>
        <taxon>Clostridia</taxon>
        <taxon>Thermoanaerobacterales</taxon>
        <taxon>Thermoanaerobacteraceae</taxon>
        <taxon>Caldanaerobacter</taxon>
    </lineage>
</organism>
<dbReference type="RefSeq" id="WP_046159881.1">
    <property type="nucleotide sequence ID" value="NZ_ABXP02000066.1"/>
</dbReference>
<dbReference type="Gene3D" id="3.10.20.30">
    <property type="match status" value="1"/>
</dbReference>
<reference evidence="2 3" key="1">
    <citation type="submission" date="2008-07" db="EMBL/GenBank/DDBJ databases">
        <authorList>
            <person name="Gonzalez J."/>
            <person name="Sokolova T."/>
            <person name="Ferriera S."/>
            <person name="Johnson J."/>
            <person name="Kravitz S."/>
            <person name="Beeson K."/>
            <person name="Sutton G."/>
            <person name="Rogers Y.-H."/>
            <person name="Friedman R."/>
            <person name="Frazier M."/>
            <person name="Venter J.C."/>
        </authorList>
    </citation>
    <scope>NUCLEOTIDE SEQUENCE [LARGE SCALE GENOMIC DNA]</scope>
    <source>
        <strain evidence="2 3">DSM 12653</strain>
    </source>
</reference>
<dbReference type="Pfam" id="PF00111">
    <property type="entry name" value="Fer2"/>
    <property type="match status" value="1"/>
</dbReference>
<dbReference type="InterPro" id="IPR012675">
    <property type="entry name" value="Beta-grasp_dom_sf"/>
</dbReference>
<dbReference type="Gene3D" id="3.40.109.40">
    <property type="match status" value="1"/>
</dbReference>
<dbReference type="GO" id="GO:0051536">
    <property type="term" value="F:iron-sulfur cluster binding"/>
    <property type="evidence" value="ECO:0007669"/>
    <property type="project" value="InterPro"/>
</dbReference>
<gene>
    <name evidence="2" type="ORF">CDSM653_01055</name>
</gene>
<dbReference type="SUPFAM" id="SSF56507">
    <property type="entry name" value="Methionine synthase activation domain-like"/>
    <property type="match status" value="1"/>
</dbReference>
<reference evidence="2 3" key="2">
    <citation type="journal article" date="2015" name="BMC Genomics">
        <title>Analysis of three genomes within the thermophilic bacterial species Caldanaerobacter subterraneus with a focus on carbon monoxide dehydrogenase evolution and hydrolase diversity.</title>
        <authorList>
            <person name="Sant'Anna F.H."/>
            <person name="Lebedinsky A.V."/>
            <person name="Sokolova T.G."/>
            <person name="Robb F.T."/>
            <person name="Gonzalez J.M."/>
        </authorList>
    </citation>
    <scope>NUCLEOTIDE SEQUENCE [LARGE SCALE GENOMIC DNA]</scope>
    <source>
        <strain evidence="2 3">DSM 12653</strain>
    </source>
</reference>
<dbReference type="InterPro" id="IPR042259">
    <property type="entry name" value="Raco-like_middle_sf"/>
</dbReference>
<dbReference type="InterPro" id="IPR027980">
    <property type="entry name" value="RACo_C"/>
</dbReference>
<protein>
    <recommendedName>
        <fullName evidence="1">2Fe-2S ferredoxin-type domain-containing protein</fullName>
    </recommendedName>
</protein>
<dbReference type="Pfam" id="PF14574">
    <property type="entry name" value="RACo_C_ter"/>
    <property type="match status" value="1"/>
</dbReference>
<dbReference type="Proteomes" id="UP000010146">
    <property type="component" value="Unassembled WGS sequence"/>
</dbReference>
<dbReference type="EMBL" id="ABXP02000066">
    <property type="protein sequence ID" value="KKC29827.1"/>
    <property type="molecule type" value="Genomic_DNA"/>
</dbReference>
<dbReference type="PROSITE" id="PS51085">
    <property type="entry name" value="2FE2S_FER_2"/>
    <property type="match status" value="1"/>
</dbReference>
<feature type="domain" description="2Fe-2S ferredoxin-type" evidence="1">
    <location>
        <begin position="227"/>
        <end position="319"/>
    </location>
</feature>
<dbReference type="PANTHER" id="PTHR42895:SF2">
    <property type="entry name" value="IRON-SULFUR CLUSTER PROTEIN"/>
    <property type="match status" value="1"/>
</dbReference>
<sequence>MLNKHLIEESTEKLKSMGFDVEEIQGEVEQLIEEFEEFVDYKVKYEVYDEFNISKDRISVGNGEFLHGEYVVENLKGSDYIVAAVISLGEGIESKIKEFFQKGEYTKGFILDTISNVFLEEVTLDFWKDLKKKSESYGKKITPVFFPGNNWDIKNQLAIFRLARAEEIGLKINENFMILPEKSVSFVCGIGENVKTCEIAASCDNCPLVDCIYRKKIMSKQLGEKRYKVIVYFEGKEKELVAREGENLFYLLSRDGIYLPNSCGGNRICGKCRVRVDKSYEVSEQEAYFLSREEIEKNVRLACFVEVREDLKVQVLYKEGKARILTENKKDIEVPLDSRIDKRPVVIALPTLEDQRDFVERVKEAVGEFLEIPLSVVRNIPSFLEKENSKVTLVLRKSELIAIERVDLANKKYGIALDIGTTTIVAYLYDLDSGKQIDVYSSLNPQRNFGADVISRIEYALKERDGLNTLHFLLIEEINKAISEFSWRNKIERDNIYEIVAVGNPTMIHFLLKVDVKNIAVSPYVPTFTSMMEIKAKDLGIKINEEGYVITLPLISAYVGADTIATVLGSRMDLEEDMSLLIDIGTNGEMVLGNKHKMIASSAAAGPAFEGGGITFGMPALEGAIDHVDFAKVPSYTTVGGKEPKGICGSGIVDAISELLRYGIIDKTGRIVKDVELFKERVGVFKGEDAFLIGGDIYITQRDIRQIQMAKGAIRAGIDIMLKEMGIDVKDVKKVFLAGGFGNYISPKSAVEIGLIPKELEGKVLQIGNSAGMGAVMCLLSEKELKRAVGLKDKIRYIELSTHPDFQKKFMDGMYF</sequence>
<dbReference type="InterPro" id="IPR040506">
    <property type="entry name" value="RACo_linker"/>
</dbReference>
<dbReference type="InterPro" id="IPR041414">
    <property type="entry name" value="Raco-like_middle"/>
</dbReference>
<proteinExistence type="predicted"/>
<dbReference type="InterPro" id="IPR001041">
    <property type="entry name" value="2Fe-2S_ferredoxin-type"/>
</dbReference>
<accession>A0A0F5PMD1</accession>
<dbReference type="Gene3D" id="3.10.20.880">
    <property type="match status" value="1"/>
</dbReference>
<dbReference type="GO" id="GO:0008705">
    <property type="term" value="F:methionine synthase activity"/>
    <property type="evidence" value="ECO:0007669"/>
    <property type="project" value="InterPro"/>
</dbReference>